<protein>
    <submittedName>
        <fullName evidence="1">Uncharacterized protein</fullName>
    </submittedName>
</protein>
<dbReference type="STRING" id="997350.HMPREF9129_1499"/>
<reference evidence="1 2" key="1">
    <citation type="submission" date="2011-06" db="EMBL/GenBank/DDBJ databases">
        <authorList>
            <person name="Muzny D."/>
            <person name="Qin X."/>
            <person name="Deng J."/>
            <person name="Jiang H."/>
            <person name="Liu Y."/>
            <person name="Qu J."/>
            <person name="Song X.-Z."/>
            <person name="Zhang L."/>
            <person name="Thornton R."/>
            <person name="Coyle M."/>
            <person name="Francisco L."/>
            <person name="Jackson L."/>
            <person name="Javaid M."/>
            <person name="Korchina V."/>
            <person name="Kovar C."/>
            <person name="Mata R."/>
            <person name="Mathew T."/>
            <person name="Ngo R."/>
            <person name="Nguyen L."/>
            <person name="Nguyen N."/>
            <person name="Okwuonu G."/>
            <person name="Ongeri F."/>
            <person name="Pham C."/>
            <person name="Simmons D."/>
            <person name="Wilczek-Boney K."/>
            <person name="Hale W."/>
            <person name="Jakkamsetti A."/>
            <person name="Pham P."/>
            <person name="Ruth R."/>
            <person name="San Lucas F."/>
            <person name="Warren J."/>
            <person name="Zhang J."/>
            <person name="Zhao Z."/>
            <person name="Zhou C."/>
            <person name="Zhu D."/>
            <person name="Lee S."/>
            <person name="Bess C."/>
            <person name="Blankenburg K."/>
            <person name="Forbes L."/>
            <person name="Fu Q."/>
            <person name="Gubbala S."/>
            <person name="Hirani K."/>
            <person name="Jayaseelan J.C."/>
            <person name="Lara F."/>
            <person name="Munidasa M."/>
            <person name="Palculict T."/>
            <person name="Patil S."/>
            <person name="Pu L.-L."/>
            <person name="Saada N."/>
            <person name="Tang L."/>
            <person name="Weissenberger G."/>
            <person name="Zhu Y."/>
            <person name="Hemphill L."/>
            <person name="Shang Y."/>
            <person name="Youmans B."/>
            <person name="Ayvaz T."/>
            <person name="Ross M."/>
            <person name="Santibanez J."/>
            <person name="Aqrawi P."/>
            <person name="Gross S."/>
            <person name="Joshi V."/>
            <person name="Fowler G."/>
            <person name="Nazareth L."/>
            <person name="Reid J."/>
            <person name="Worley K."/>
            <person name="Petrosino J."/>
            <person name="Highlander S."/>
            <person name="Gibbs R."/>
        </authorList>
    </citation>
    <scope>NUCLEOTIDE SEQUENCE [LARGE SCALE GENOMIC DNA]</scope>
    <source>
        <strain evidence="1 2">ATCC 29427</strain>
    </source>
</reference>
<dbReference type="Proteomes" id="UP000003422">
    <property type="component" value="Unassembled WGS sequence"/>
</dbReference>
<sequence length="50" mass="5995">MKPIFLSGTLLLKNERKFWCRIKIFAPNIFYEESIRYNLISELKTEVADD</sequence>
<proteinExistence type="predicted"/>
<organism evidence="1 2">
    <name type="scientific">Peptoniphilus indolicus ATCC 29427</name>
    <dbReference type="NCBI Taxonomy" id="997350"/>
    <lineage>
        <taxon>Bacteria</taxon>
        <taxon>Bacillati</taxon>
        <taxon>Bacillota</taxon>
        <taxon>Tissierellia</taxon>
        <taxon>Tissierellales</taxon>
        <taxon>Peptoniphilaceae</taxon>
        <taxon>Peptoniphilus</taxon>
    </lineage>
</organism>
<dbReference type="RefSeq" id="WP_004822217.1">
    <property type="nucleotide sequence ID" value="NZ_JH165064.1"/>
</dbReference>
<evidence type="ECO:0000313" key="2">
    <source>
        <dbReference type="Proteomes" id="UP000003422"/>
    </source>
</evidence>
<evidence type="ECO:0000313" key="1">
    <source>
        <dbReference type="EMBL" id="EGY79382.1"/>
    </source>
</evidence>
<dbReference type="HOGENOM" id="CLU_3120963_0_0_9"/>
<name>G4D519_9FIRM</name>
<dbReference type="PATRIC" id="fig|997350.3.peg.1441"/>
<dbReference type="EMBL" id="AGBB01000146">
    <property type="protein sequence ID" value="EGY79382.1"/>
    <property type="molecule type" value="Genomic_DNA"/>
</dbReference>
<accession>G4D519</accession>
<keyword evidence="2" id="KW-1185">Reference proteome</keyword>
<dbReference type="AlphaFoldDB" id="G4D519"/>
<comment type="caution">
    <text evidence="1">The sequence shown here is derived from an EMBL/GenBank/DDBJ whole genome shotgun (WGS) entry which is preliminary data.</text>
</comment>
<gene>
    <name evidence="1" type="ORF">HMPREF9129_1499</name>
</gene>